<dbReference type="EMBL" id="GGEC01087433">
    <property type="protein sequence ID" value="MBX67917.1"/>
    <property type="molecule type" value="Transcribed_RNA"/>
</dbReference>
<protein>
    <submittedName>
        <fullName evidence="1">Uncharacterized protein</fullName>
    </submittedName>
</protein>
<evidence type="ECO:0000313" key="1">
    <source>
        <dbReference type="EMBL" id="MBX67917.1"/>
    </source>
</evidence>
<accession>A0A2P2QM05</accession>
<name>A0A2P2QM05_RHIMU</name>
<sequence>MSPTKTPVTCMSILDQDCDCLMEVKQFETSKVGVKGPVHFDVSTISLFFLTARKHFLISNP</sequence>
<reference evidence="1" key="1">
    <citation type="submission" date="2018-02" db="EMBL/GenBank/DDBJ databases">
        <title>Rhizophora mucronata_Transcriptome.</title>
        <authorList>
            <person name="Meera S.P."/>
            <person name="Sreeshan A."/>
            <person name="Augustine A."/>
        </authorList>
    </citation>
    <scope>NUCLEOTIDE SEQUENCE</scope>
    <source>
        <tissue evidence="1">Leaf</tissue>
    </source>
</reference>
<dbReference type="AlphaFoldDB" id="A0A2P2QM05"/>
<organism evidence="1">
    <name type="scientific">Rhizophora mucronata</name>
    <name type="common">Asiatic mangrove</name>
    <dbReference type="NCBI Taxonomy" id="61149"/>
    <lineage>
        <taxon>Eukaryota</taxon>
        <taxon>Viridiplantae</taxon>
        <taxon>Streptophyta</taxon>
        <taxon>Embryophyta</taxon>
        <taxon>Tracheophyta</taxon>
        <taxon>Spermatophyta</taxon>
        <taxon>Magnoliopsida</taxon>
        <taxon>eudicotyledons</taxon>
        <taxon>Gunneridae</taxon>
        <taxon>Pentapetalae</taxon>
        <taxon>rosids</taxon>
        <taxon>fabids</taxon>
        <taxon>Malpighiales</taxon>
        <taxon>Rhizophoraceae</taxon>
        <taxon>Rhizophora</taxon>
    </lineage>
</organism>
<proteinExistence type="predicted"/>